<dbReference type="RefSeq" id="XP_018229271.1">
    <property type="nucleotide sequence ID" value="XM_018374319.1"/>
</dbReference>
<proteinExistence type="predicted"/>
<dbReference type="Proteomes" id="UP000053447">
    <property type="component" value="Unassembled WGS sequence"/>
</dbReference>
<sequence>MKTFLVATFFGITHAFSKNTEFTYKRSSLDSLLDSLNSSLDSLSKEKILVLILEQSAINDQCEIKLKEYCNDLKSINIKPKDLYPILEELCEERKGKQKCTDLKDKITTISNKVKDSLDNINNNIENLKFYLEKKHCNYVHFQCMFFRKFSGFSIVCDNILEQCYEKISKNLTYEVLLRALDGNLKDKTACETKIKDSCQKLNMENFYLIWFCFQKERTCNVLIENAKYNCESLKKNIKNTLENNYKLKEKCYFLLQECYFYSSNCEKEDKQECMKLKSFCEEKNIIYPHSHSFSFNPMISFTLQEKIGLQQLYSEALAFGVFLGKSLLTSLSRFLVFSNYYGKNNAEKLNNFQKCINSLKNCTFKYLTEDLKSICNTVSHDETCRKLNNELQEECRSLKLYLYNNKLSSVNNNTESNSYSWDQLPETISQEDCINFSTKCYYISSYCSNALLNACQNLKRGCSKSAFYKLAYGILEEGLFGLFHNLNSNRLKKCTDKLVEKCQTLRNRSIYLLSLCLKPKETCKALAKDVEKKSHRLQHILDEKRDYPQEQDCLVLEKKCKDLTKDFNQLNAPCNTLKKHCDHLRNTKKLKGALLIKNKDILVNVDNCTEYLNIKCSQWFRREINPFNLTCVAHRKSCVIMTEDVQNHCSAFQQNMEDHKVIEKSKEDEERDDICFLWEEYCDMLMENCPHKLKHDNNGGNGPCMKLKNNCKTFREKKPLLKVLMYNMKGSLTRKDICVNQLNNYCRNSMKSNKTLKNLCQKYNKDEKTRNKICDKFIKWVKILCDTLPIKLDKAVEDLKNRANEFKKAKQETEKAVNDSGLFLLISQAINEKQNYYRFNTRSNIHNNVTAYIKLMRREDVLDTHPSVRQGLAFDLISLVIELYLEAKAICDHSIQECVFENDCLKFKDSCKEIDKYCKEFELPEAISLVITSISTVTITDSLKDTQSESTIIKITDGSCVLLHSKTSWITSKSLSTEMKTSTSLITSTQKCKPVPCTTEKAQTKVPEDGNRTDRILIPSEGIKISKLTIVNIVIWAMSIFIMI</sequence>
<dbReference type="Pfam" id="PF02349">
    <property type="entry name" value="MSG"/>
    <property type="match status" value="5"/>
</dbReference>
<keyword evidence="1" id="KW-0175">Coiled coil</keyword>
<dbReference type="InterPro" id="IPR003330">
    <property type="entry name" value="MSG"/>
</dbReference>
<evidence type="ECO:0000313" key="2">
    <source>
        <dbReference type="EMBL" id="KTW29440.1"/>
    </source>
</evidence>
<dbReference type="VEuPathDB" id="FungiDB:T551_02056"/>
<keyword evidence="3" id="KW-1185">Reference proteome</keyword>
<dbReference type="EMBL" id="LFWA01000009">
    <property type="protein sequence ID" value="KTW29440.1"/>
    <property type="molecule type" value="Genomic_DNA"/>
</dbReference>
<dbReference type="AlphaFoldDB" id="A0A0W4ZM56"/>
<evidence type="ECO:0000256" key="1">
    <source>
        <dbReference type="SAM" id="Coils"/>
    </source>
</evidence>
<dbReference type="OrthoDB" id="5400168at2759"/>
<evidence type="ECO:0008006" key="4">
    <source>
        <dbReference type="Google" id="ProtNLM"/>
    </source>
</evidence>
<evidence type="ECO:0000313" key="3">
    <source>
        <dbReference type="Proteomes" id="UP000053447"/>
    </source>
</evidence>
<comment type="caution">
    <text evidence="2">The sequence shown here is derived from an EMBL/GenBank/DDBJ whole genome shotgun (WGS) entry which is preliminary data.</text>
</comment>
<reference evidence="3" key="1">
    <citation type="journal article" date="2016" name="Nat. Commun.">
        <title>Genome analysis of three Pneumocystis species reveals adaptation mechanisms to life exclusively in mammalian hosts.</title>
        <authorList>
            <person name="Ma L."/>
            <person name="Chen Z."/>
            <person name="Huang D.W."/>
            <person name="Kutty G."/>
            <person name="Ishihara M."/>
            <person name="Wang H."/>
            <person name="Abouelleil A."/>
            <person name="Bishop L."/>
            <person name="Davey E."/>
            <person name="Deng R."/>
            <person name="Deng X."/>
            <person name="Fan L."/>
            <person name="Fantoni G."/>
            <person name="Fitzgerald M."/>
            <person name="Gogineni E."/>
            <person name="Goldberg J.M."/>
            <person name="Handley G."/>
            <person name="Hu X."/>
            <person name="Huber C."/>
            <person name="Jiao X."/>
            <person name="Jones K."/>
            <person name="Levin J.Z."/>
            <person name="Liu Y."/>
            <person name="Macdonald P."/>
            <person name="Melnikov A."/>
            <person name="Raley C."/>
            <person name="Sassi M."/>
            <person name="Sherman B.T."/>
            <person name="Song X."/>
            <person name="Sykes S."/>
            <person name="Tran B."/>
            <person name="Walsh L."/>
            <person name="Xia Y."/>
            <person name="Yang J."/>
            <person name="Young S."/>
            <person name="Zeng Q."/>
            <person name="Zheng X."/>
            <person name="Stephens R."/>
            <person name="Nusbaum C."/>
            <person name="Birren B.W."/>
            <person name="Azadi P."/>
            <person name="Lempicki R.A."/>
            <person name="Cuomo C.A."/>
            <person name="Kovacs J.A."/>
        </authorList>
    </citation>
    <scope>NUCLEOTIDE SEQUENCE [LARGE SCALE GENOMIC DNA]</scope>
    <source>
        <strain evidence="3">RU7</strain>
    </source>
</reference>
<feature type="coiled-coil region" evidence="1">
    <location>
        <begin position="224"/>
        <end position="251"/>
    </location>
</feature>
<protein>
    <recommendedName>
        <fullName evidence="4">Major surface glycoprotein 2 C-terminal domain-containing protein</fullName>
    </recommendedName>
</protein>
<dbReference type="GeneID" id="28940574"/>
<gene>
    <name evidence="2" type="ORF">T551_02056</name>
</gene>
<accession>A0A0W4ZM56</accession>
<organism evidence="2 3">
    <name type="scientific">Pneumocystis jirovecii (strain RU7)</name>
    <name type="common">Human pneumocystis pneumonia agent</name>
    <dbReference type="NCBI Taxonomy" id="1408657"/>
    <lineage>
        <taxon>Eukaryota</taxon>
        <taxon>Fungi</taxon>
        <taxon>Dikarya</taxon>
        <taxon>Ascomycota</taxon>
        <taxon>Taphrinomycotina</taxon>
        <taxon>Pneumocystomycetes</taxon>
        <taxon>Pneumocystaceae</taxon>
        <taxon>Pneumocystis</taxon>
    </lineage>
</organism>
<name>A0A0W4ZM56_PNEJ7</name>